<dbReference type="EMBL" id="CP095339">
    <property type="protein sequence ID" value="XAG22731.1"/>
    <property type="molecule type" value="Genomic_DNA"/>
</dbReference>
<accession>A0AAU6SRY5</accession>
<organism evidence="1">
    <name type="scientific">bacterium 19PA01SH03</name>
    <dbReference type="NCBI Taxonomy" id="2920705"/>
    <lineage>
        <taxon>Bacteria</taxon>
    </lineage>
</organism>
<gene>
    <name evidence="1" type="ORF">MRN70_16135</name>
</gene>
<proteinExistence type="predicted"/>
<name>A0AAU6SRY5_UNCXX</name>
<sequence>MFFKIPTRFVSEELELLKAFHQQQEEQISDFITNIDQHIQTEWQEGWHQNYADDPGELIEYPVERLGNVTEQEYNLREIFTGVMPMYQRQAMLLSMWALYECEFTAYYSHVASMLGRRATLPNQNGARVSQLTHIINCFKRLGCLEIESEEFIHAVERLNAEVRLVRNAWAHNGGKLKNNDAIADVEDITLLTGQVNLSSNYINQVSELMARVTSELSDSVVKVVAQHKLEAGN</sequence>
<evidence type="ECO:0008006" key="2">
    <source>
        <dbReference type="Google" id="ProtNLM"/>
    </source>
</evidence>
<dbReference type="AlphaFoldDB" id="A0AAU6SRY5"/>
<evidence type="ECO:0000313" key="1">
    <source>
        <dbReference type="EMBL" id="XAG22731.1"/>
    </source>
</evidence>
<protein>
    <recommendedName>
        <fullName evidence="2">RiboL-PSP-HEPN domain-containing protein</fullName>
    </recommendedName>
</protein>
<reference evidence="1" key="1">
    <citation type="submission" date="2022-03" db="EMBL/GenBank/DDBJ databases">
        <title>Sea Food Isolates.</title>
        <authorList>
            <person name="Li c."/>
        </authorList>
    </citation>
    <scope>NUCLEOTIDE SEQUENCE</scope>
    <source>
        <strain evidence="1">19PA01SH03</strain>
    </source>
</reference>